<sequence length="108" mass="12465">MTNERGAIIYSKRADQDNTDDSQIISPNNTPLRLFVTSYSRFLKLTPHKCSRLLLSCLLAHLTAITLTFLGLHARKKVHFLQLYTTPDVMLLLQKTRHSRPKSRTEKK</sequence>
<keyword evidence="1" id="KW-0472">Membrane</keyword>
<dbReference type="AlphaFoldDB" id="A0A5B7HIB7"/>
<name>A0A5B7HIB7_PORTR</name>
<reference evidence="2 3" key="1">
    <citation type="submission" date="2019-05" db="EMBL/GenBank/DDBJ databases">
        <title>Another draft genome of Portunus trituberculatus and its Hox gene families provides insights of decapod evolution.</title>
        <authorList>
            <person name="Jeong J.-H."/>
            <person name="Song I."/>
            <person name="Kim S."/>
            <person name="Choi T."/>
            <person name="Kim D."/>
            <person name="Ryu S."/>
            <person name="Kim W."/>
        </authorList>
    </citation>
    <scope>NUCLEOTIDE SEQUENCE [LARGE SCALE GENOMIC DNA]</scope>
    <source>
        <tissue evidence="2">Muscle</tissue>
    </source>
</reference>
<dbReference type="Proteomes" id="UP000324222">
    <property type="component" value="Unassembled WGS sequence"/>
</dbReference>
<evidence type="ECO:0000313" key="3">
    <source>
        <dbReference type="Proteomes" id="UP000324222"/>
    </source>
</evidence>
<organism evidence="2 3">
    <name type="scientific">Portunus trituberculatus</name>
    <name type="common">Swimming crab</name>
    <name type="synonym">Neptunus trituberculatus</name>
    <dbReference type="NCBI Taxonomy" id="210409"/>
    <lineage>
        <taxon>Eukaryota</taxon>
        <taxon>Metazoa</taxon>
        <taxon>Ecdysozoa</taxon>
        <taxon>Arthropoda</taxon>
        <taxon>Crustacea</taxon>
        <taxon>Multicrustacea</taxon>
        <taxon>Malacostraca</taxon>
        <taxon>Eumalacostraca</taxon>
        <taxon>Eucarida</taxon>
        <taxon>Decapoda</taxon>
        <taxon>Pleocyemata</taxon>
        <taxon>Brachyura</taxon>
        <taxon>Eubrachyura</taxon>
        <taxon>Portunoidea</taxon>
        <taxon>Portunidae</taxon>
        <taxon>Portuninae</taxon>
        <taxon>Portunus</taxon>
    </lineage>
</organism>
<accession>A0A5B7HIB7</accession>
<gene>
    <name evidence="2" type="ORF">E2C01_063695</name>
</gene>
<evidence type="ECO:0000256" key="1">
    <source>
        <dbReference type="SAM" id="Phobius"/>
    </source>
</evidence>
<keyword evidence="3" id="KW-1185">Reference proteome</keyword>
<feature type="transmembrane region" description="Helical" evidence="1">
    <location>
        <begin position="53"/>
        <end position="72"/>
    </location>
</feature>
<proteinExistence type="predicted"/>
<keyword evidence="1" id="KW-1133">Transmembrane helix</keyword>
<comment type="caution">
    <text evidence="2">The sequence shown here is derived from an EMBL/GenBank/DDBJ whole genome shotgun (WGS) entry which is preliminary data.</text>
</comment>
<protein>
    <submittedName>
        <fullName evidence="2">Uncharacterized protein</fullName>
    </submittedName>
</protein>
<evidence type="ECO:0000313" key="2">
    <source>
        <dbReference type="EMBL" id="MPC69469.1"/>
    </source>
</evidence>
<dbReference type="EMBL" id="VSRR010029469">
    <property type="protein sequence ID" value="MPC69469.1"/>
    <property type="molecule type" value="Genomic_DNA"/>
</dbReference>
<keyword evidence="1" id="KW-0812">Transmembrane</keyword>